<evidence type="ECO:0000256" key="2">
    <source>
        <dbReference type="SAM" id="Phobius"/>
    </source>
</evidence>
<name>A0ABW7L6U4_9BURK</name>
<comment type="caution">
    <text evidence="3">The sequence shown here is derived from an EMBL/GenBank/DDBJ whole genome shotgun (WGS) entry which is preliminary data.</text>
</comment>
<keyword evidence="2" id="KW-0812">Transmembrane</keyword>
<accession>A0ABW7L6U4</accession>
<protein>
    <recommendedName>
        <fullName evidence="5">Secreted protein</fullName>
    </recommendedName>
</protein>
<dbReference type="EMBL" id="JBIMPM010000027">
    <property type="protein sequence ID" value="MFH5253797.1"/>
    <property type="molecule type" value="Genomic_DNA"/>
</dbReference>
<evidence type="ECO:0000313" key="3">
    <source>
        <dbReference type="EMBL" id="MFH5253797.1"/>
    </source>
</evidence>
<feature type="region of interest" description="Disordered" evidence="1">
    <location>
        <begin position="87"/>
        <end position="110"/>
    </location>
</feature>
<gene>
    <name evidence="3" type="ORF">ACGTRS_21465</name>
</gene>
<feature type="transmembrane region" description="Helical" evidence="2">
    <location>
        <begin position="64"/>
        <end position="83"/>
    </location>
</feature>
<dbReference type="Proteomes" id="UP001609186">
    <property type="component" value="Unassembled WGS sequence"/>
</dbReference>
<evidence type="ECO:0008006" key="5">
    <source>
        <dbReference type="Google" id="ProtNLM"/>
    </source>
</evidence>
<proteinExistence type="predicted"/>
<keyword evidence="2" id="KW-0472">Membrane</keyword>
<evidence type="ECO:0000256" key="1">
    <source>
        <dbReference type="SAM" id="MobiDB-lite"/>
    </source>
</evidence>
<reference evidence="3 4" key="1">
    <citation type="submission" date="2024-10" db="EMBL/GenBank/DDBJ databases">
        <title>Burkholderia semiarida in Mexico.</title>
        <authorList>
            <person name="Estrada P."/>
        </authorList>
    </citation>
    <scope>NUCLEOTIDE SEQUENCE [LARGE SCALE GENOMIC DNA]</scope>
    <source>
        <strain evidence="3 4">CLM7-1</strain>
    </source>
</reference>
<organism evidence="3 4">
    <name type="scientific">Burkholderia semiarida</name>
    <dbReference type="NCBI Taxonomy" id="2843303"/>
    <lineage>
        <taxon>Bacteria</taxon>
        <taxon>Pseudomonadati</taxon>
        <taxon>Pseudomonadota</taxon>
        <taxon>Betaproteobacteria</taxon>
        <taxon>Burkholderiales</taxon>
        <taxon>Burkholderiaceae</taxon>
        <taxon>Burkholderia</taxon>
        <taxon>Burkholderia cepacia complex</taxon>
    </lineage>
</organism>
<evidence type="ECO:0000313" key="4">
    <source>
        <dbReference type="Proteomes" id="UP001609186"/>
    </source>
</evidence>
<keyword evidence="2" id="KW-1133">Transmembrane helix</keyword>
<keyword evidence="4" id="KW-1185">Reference proteome</keyword>
<feature type="compositionally biased region" description="Pro residues" evidence="1">
    <location>
        <begin position="97"/>
        <end position="108"/>
    </location>
</feature>
<sequence length="304" mass="31969">MKQRVGKSDRLGARRRSAHGHAVLLRLARVLRISMHRNPSPEPVMNSYLPVVRSRPRCRAVVHWSYRALCAAALVAVATVSLAQVPPAPRTEDPAGAMPPPPPAPPRPRALLPAVPGNDTASDALVSGTLSRLTINPEGTVDGFVLTDGTLVRLPPHLGSQLTALVKTGDRVTVAGERRVDDEIRARVIRNDGTGASLSDQPPAPVAPVPPTLRGVNLARLSVSGVVRRVTRAPRGEPDGVMLDSGAIVKLTVPAAQQFGALLAPGERVAAVGYGTRNAYGEALQATAFGAPGHVVNLYDDVAR</sequence>